<organism evidence="2 3">
    <name type="scientific">Daucus carota subsp. sativus</name>
    <name type="common">Carrot</name>
    <dbReference type="NCBI Taxonomy" id="79200"/>
    <lineage>
        <taxon>Eukaryota</taxon>
        <taxon>Viridiplantae</taxon>
        <taxon>Streptophyta</taxon>
        <taxon>Embryophyta</taxon>
        <taxon>Tracheophyta</taxon>
        <taxon>Spermatophyta</taxon>
        <taxon>Magnoliopsida</taxon>
        <taxon>eudicotyledons</taxon>
        <taxon>Gunneridae</taxon>
        <taxon>Pentapetalae</taxon>
        <taxon>asterids</taxon>
        <taxon>campanulids</taxon>
        <taxon>Apiales</taxon>
        <taxon>Apiaceae</taxon>
        <taxon>Apioideae</taxon>
        <taxon>Scandiceae</taxon>
        <taxon>Daucinae</taxon>
        <taxon>Daucus</taxon>
        <taxon>Daucus sect. Daucus</taxon>
    </lineage>
</organism>
<evidence type="ECO:0000313" key="2">
    <source>
        <dbReference type="EMBL" id="WOG86548.1"/>
    </source>
</evidence>
<feature type="region of interest" description="Disordered" evidence="1">
    <location>
        <begin position="299"/>
        <end position="331"/>
    </location>
</feature>
<dbReference type="PRINTS" id="PR01217">
    <property type="entry name" value="PRICHEXTENSN"/>
</dbReference>
<dbReference type="AlphaFoldDB" id="A0A175YBQ6"/>
<dbReference type="EMBL" id="CP093344">
    <property type="protein sequence ID" value="WOG86548.1"/>
    <property type="molecule type" value="Genomic_DNA"/>
</dbReference>
<evidence type="ECO:0000313" key="3">
    <source>
        <dbReference type="Proteomes" id="UP000077755"/>
    </source>
</evidence>
<feature type="compositionally biased region" description="Pro residues" evidence="1">
    <location>
        <begin position="302"/>
        <end position="320"/>
    </location>
</feature>
<accession>A0A175YBQ6</accession>
<feature type="compositionally biased region" description="Pro residues" evidence="1">
    <location>
        <begin position="242"/>
        <end position="267"/>
    </location>
</feature>
<feature type="region of interest" description="Disordered" evidence="1">
    <location>
        <begin position="230"/>
        <end position="271"/>
    </location>
</feature>
<proteinExistence type="predicted"/>
<gene>
    <name evidence="2" type="ORF">DCAR_0205760</name>
</gene>
<protein>
    <submittedName>
        <fullName evidence="2">Uncharacterized protein</fullName>
    </submittedName>
</protein>
<evidence type="ECO:0000256" key="1">
    <source>
        <dbReference type="SAM" id="MobiDB-lite"/>
    </source>
</evidence>
<sequence>MFSLLRSVNQSPSDWKIGARVTRMRDYHTEAFMEHEAWTDLRNIMFEGNIYDFDNVVCRASSGKLRLVSSSICIVLTCSTIVQTVPEEVATIPRHKFEITNLWDIYDLTISYPLNVLPNHALDVVGVALDVEDVREAGTRSRSRFYVRFTLYDGRNFAKVLVFDENVQQMEPYFENDFTVEPIVILSSMRSMFVQGTITIHPASTFTSLQEKTIKATSMPRPHPCPPALNVCLPHFHNQRTNPPPPSPPPPPPPAAPPPPSSSPPSSSPIYSDFKDLILSIYQQLQNRQHVKSAEIVAPLTFPCPPPSSPPPPPPPPSPPESTSKDELAPH</sequence>
<reference evidence="2" key="1">
    <citation type="journal article" date="2016" name="Nat. Genet.">
        <title>A high-quality carrot genome assembly provides new insights into carotenoid accumulation and asterid genome evolution.</title>
        <authorList>
            <person name="Iorizzo M."/>
            <person name="Ellison S."/>
            <person name="Senalik D."/>
            <person name="Zeng P."/>
            <person name="Satapoomin P."/>
            <person name="Huang J."/>
            <person name="Bowman M."/>
            <person name="Iovene M."/>
            <person name="Sanseverino W."/>
            <person name="Cavagnaro P."/>
            <person name="Yildiz M."/>
            <person name="Macko-Podgorni A."/>
            <person name="Moranska E."/>
            <person name="Grzebelus E."/>
            <person name="Grzebelus D."/>
            <person name="Ashrafi H."/>
            <person name="Zheng Z."/>
            <person name="Cheng S."/>
            <person name="Spooner D."/>
            <person name="Van Deynze A."/>
            <person name="Simon P."/>
        </authorList>
    </citation>
    <scope>NUCLEOTIDE SEQUENCE</scope>
    <source>
        <tissue evidence="2">Leaf</tissue>
    </source>
</reference>
<dbReference type="Proteomes" id="UP000077755">
    <property type="component" value="Chromosome 2"/>
</dbReference>
<keyword evidence="3" id="KW-1185">Reference proteome</keyword>
<dbReference type="Gramene" id="KZM80945">
    <property type="protein sequence ID" value="KZM80945"/>
    <property type="gene ID" value="DCAR_031431"/>
</dbReference>
<dbReference type="Gene3D" id="2.40.50.140">
    <property type="entry name" value="Nucleic acid-binding proteins"/>
    <property type="match status" value="1"/>
</dbReference>
<dbReference type="InterPro" id="IPR012340">
    <property type="entry name" value="NA-bd_OB-fold"/>
</dbReference>
<name>A0A175YBQ6_DAUCS</name>
<reference evidence="2" key="2">
    <citation type="submission" date="2022-03" db="EMBL/GenBank/DDBJ databases">
        <title>Draft title - Genomic analysis of global carrot germplasm unveils the trajectory of domestication and the origin of high carotenoid orange carrot.</title>
        <authorList>
            <person name="Iorizzo M."/>
            <person name="Ellison S."/>
            <person name="Senalik D."/>
            <person name="Macko-Podgorni A."/>
            <person name="Grzebelus D."/>
            <person name="Bostan H."/>
            <person name="Rolling W."/>
            <person name="Curaba J."/>
            <person name="Simon P."/>
        </authorList>
    </citation>
    <scope>NUCLEOTIDE SEQUENCE</scope>
    <source>
        <tissue evidence="2">Leaf</tissue>
    </source>
</reference>